<feature type="compositionally biased region" description="Polar residues" evidence="1">
    <location>
        <begin position="49"/>
        <end position="80"/>
    </location>
</feature>
<dbReference type="AlphaFoldDB" id="A0A1L9QJG0"/>
<organism evidence="2 3">
    <name type="scientific">Roseofilum reptotaenium AO1-A</name>
    <dbReference type="NCBI Taxonomy" id="1925591"/>
    <lineage>
        <taxon>Bacteria</taxon>
        <taxon>Bacillati</taxon>
        <taxon>Cyanobacteriota</taxon>
        <taxon>Cyanophyceae</taxon>
        <taxon>Desertifilales</taxon>
        <taxon>Desertifilaceae</taxon>
        <taxon>Roseofilum</taxon>
    </lineage>
</organism>
<proteinExistence type="predicted"/>
<dbReference type="EMBL" id="MLAW01000088">
    <property type="protein sequence ID" value="OJJ13910.1"/>
    <property type="molecule type" value="Genomic_DNA"/>
</dbReference>
<evidence type="ECO:0000313" key="3">
    <source>
        <dbReference type="Proteomes" id="UP000183940"/>
    </source>
</evidence>
<protein>
    <submittedName>
        <fullName evidence="2">Uncharacterized protein</fullName>
    </submittedName>
</protein>
<evidence type="ECO:0000256" key="1">
    <source>
        <dbReference type="SAM" id="MobiDB-lite"/>
    </source>
</evidence>
<keyword evidence="3" id="KW-1185">Reference proteome</keyword>
<feature type="compositionally biased region" description="Low complexity" evidence="1">
    <location>
        <begin position="37"/>
        <end position="48"/>
    </location>
</feature>
<accession>A0A1L9QJG0</accession>
<reference evidence="2" key="1">
    <citation type="submission" date="2016-10" db="EMBL/GenBank/DDBJ databases">
        <title>CRISPR-Cas defence system in Roseofilum reptotaenium: evidence of a bacteriophage-cyanobacterium arms race in the coral black band disease.</title>
        <authorList>
            <person name="Buerger P."/>
            <person name="Wood-Charlson E.M."/>
            <person name="Weynberg K.D."/>
            <person name="Willis B."/>
            <person name="Van Oppen M.J."/>
        </authorList>
    </citation>
    <scope>NUCLEOTIDE SEQUENCE [LARGE SCALE GENOMIC DNA]</scope>
    <source>
        <strain evidence="2">AO1-A</strain>
    </source>
</reference>
<sequence length="207" mass="22609">MGKNESELEDMLMRFSAQRRQWVAVALATLLLVSGCASGTGTSSSSSSQRNAPTQTQPKKTSEDTTQSWQNTQRETTQRNAAPAVKKEALPGSSFNRFFPKSADGYQVVAAQEKKGFAEYKLKKGGADMAVLSISDTISLPAARKKYENSTQTIGGFPAANQGSNITGVLVADRFQVKAQSRDQSFTQSDRQTWLQKFDLQGLSRLQ</sequence>
<evidence type="ECO:0000313" key="2">
    <source>
        <dbReference type="EMBL" id="OJJ13910.1"/>
    </source>
</evidence>
<comment type="caution">
    <text evidence="2">The sequence shown here is derived from an EMBL/GenBank/DDBJ whole genome shotgun (WGS) entry which is preliminary data.</text>
</comment>
<dbReference type="STRING" id="1925591.BI308_25430"/>
<name>A0A1L9QJG0_9CYAN</name>
<dbReference type="Proteomes" id="UP000183940">
    <property type="component" value="Unassembled WGS sequence"/>
</dbReference>
<feature type="region of interest" description="Disordered" evidence="1">
    <location>
        <begin position="37"/>
        <end position="87"/>
    </location>
</feature>
<gene>
    <name evidence="2" type="ORF">BI308_25430</name>
</gene>